<dbReference type="Proteomes" id="UP001595998">
    <property type="component" value="Unassembled WGS sequence"/>
</dbReference>
<protein>
    <submittedName>
        <fullName evidence="1">Uncharacterized protein</fullName>
    </submittedName>
</protein>
<name>A0ABV8XNL9_9DEIO</name>
<accession>A0ABV8XNL9</accession>
<sequence length="208" mass="22482">MKLKTLIRVAQAIRTPEPTDEAADDRTRTAVRGVAEGLRRDARVQQVAGGLRERARDLRSVAAARADQHLERLIQDTHARRGAQAPEEVAALLEARRREREAQVQAGEARRALLARAGSAEQRRVLGLVVRHTPWAGGTEMGELRYTAVLDLLAPSGHAAEEMSVHRALWTLAEARVLAISPHGVVSACAPARPCGALQLPAPGEPHA</sequence>
<dbReference type="RefSeq" id="WP_380038532.1">
    <property type="nucleotide sequence ID" value="NZ_JBHSEH010000006.1"/>
</dbReference>
<keyword evidence="2" id="KW-1185">Reference proteome</keyword>
<comment type="caution">
    <text evidence="1">The sequence shown here is derived from an EMBL/GenBank/DDBJ whole genome shotgun (WGS) entry which is preliminary data.</text>
</comment>
<evidence type="ECO:0000313" key="2">
    <source>
        <dbReference type="Proteomes" id="UP001595998"/>
    </source>
</evidence>
<organism evidence="1 2">
    <name type="scientific">Deinococcus navajonensis</name>
    <dbReference type="NCBI Taxonomy" id="309884"/>
    <lineage>
        <taxon>Bacteria</taxon>
        <taxon>Thermotogati</taxon>
        <taxon>Deinococcota</taxon>
        <taxon>Deinococci</taxon>
        <taxon>Deinococcales</taxon>
        <taxon>Deinococcaceae</taxon>
        <taxon>Deinococcus</taxon>
    </lineage>
</organism>
<gene>
    <name evidence="1" type="ORF">ACFOZ9_08520</name>
</gene>
<evidence type="ECO:0000313" key="1">
    <source>
        <dbReference type="EMBL" id="MFC4426257.1"/>
    </source>
</evidence>
<reference evidence="2" key="1">
    <citation type="journal article" date="2019" name="Int. J. Syst. Evol. Microbiol.">
        <title>The Global Catalogue of Microorganisms (GCM) 10K type strain sequencing project: providing services to taxonomists for standard genome sequencing and annotation.</title>
        <authorList>
            <consortium name="The Broad Institute Genomics Platform"/>
            <consortium name="The Broad Institute Genome Sequencing Center for Infectious Disease"/>
            <person name="Wu L."/>
            <person name="Ma J."/>
        </authorList>
    </citation>
    <scope>NUCLEOTIDE SEQUENCE [LARGE SCALE GENOMIC DNA]</scope>
    <source>
        <strain evidence="2">CCUG 56029</strain>
    </source>
</reference>
<dbReference type="EMBL" id="JBHSEH010000006">
    <property type="protein sequence ID" value="MFC4426257.1"/>
    <property type="molecule type" value="Genomic_DNA"/>
</dbReference>
<proteinExistence type="predicted"/>